<dbReference type="EMBL" id="JAIPUX010005290">
    <property type="protein sequence ID" value="KAH0617265.1"/>
    <property type="molecule type" value="Genomic_DNA"/>
</dbReference>
<dbReference type="InterPro" id="IPR036910">
    <property type="entry name" value="HMG_box_dom_sf"/>
</dbReference>
<sequence>MLSGALLTVPAQSSIWRLRLELLLKAQTPSVAPLQPHGPFHPRGLRGVPQKGVLRSVSLPPPLALSDTDSGDDSVFVEVTPRNPHQFRRADLEQGTWGSRPPASSQKDRRVPRKDSHDSSLNREDRGFRKGNQAQGSARSWQRVMRETSGSESSDEEIASLAMRVKQAMLFSPGKSALCPPSAPEEKGPRPSPRNLHPAVKKEHTQPSGPNPSMSAQAPKSKVLADVTQLHQTQPTRGSSCQIPGCFLRELSDPESQQSRHFCNQKEELAQKLYAFYNSSVFEQKLPGRMEILWNKKMRKTAGCCVTGQLKEPEGQRYARIMLSEKVCDSADRLRDTLIHELCHAATWLIHGVRDGHGRFWNLYAKKAAVVHPELPMVARCHNYEIKYKFTYECVRCQNTIGRHSKSLDTQRFVCALCQGQLVLCKPMRKDGMPAERPLTPFAKYVKEYYGSAKRSQPGLSHGAIMKKLSVDFASQEHVLSP</sequence>
<dbReference type="Proteomes" id="UP000826234">
    <property type="component" value="Unassembled WGS sequence"/>
</dbReference>
<protein>
    <recommendedName>
        <fullName evidence="2">SprT-like domain-containing protein</fullName>
    </recommendedName>
</protein>
<feature type="compositionally biased region" description="Basic and acidic residues" evidence="1">
    <location>
        <begin position="106"/>
        <end position="128"/>
    </location>
</feature>
<feature type="compositionally biased region" description="Polar residues" evidence="1">
    <location>
        <begin position="206"/>
        <end position="218"/>
    </location>
</feature>
<feature type="region of interest" description="Disordered" evidence="1">
    <location>
        <begin position="173"/>
        <end position="222"/>
    </location>
</feature>
<dbReference type="SMART" id="SM00731">
    <property type="entry name" value="SprT"/>
    <property type="match status" value="1"/>
</dbReference>
<evidence type="ECO:0000313" key="3">
    <source>
        <dbReference type="EMBL" id="KAH0617265.1"/>
    </source>
</evidence>
<reference evidence="3 4" key="1">
    <citation type="journal article" date="2022" name="Gigascience">
        <title>A chromosome-level genome assembly and annotation of the desert horned lizard, Phrynosoma platyrhinos, provides insight into chromosomal rearrangements among reptiles.</title>
        <authorList>
            <person name="Koochekian N."/>
            <person name="Ascanio A."/>
            <person name="Farleigh K."/>
            <person name="Card D.C."/>
            <person name="Schield D.R."/>
            <person name="Castoe T.A."/>
            <person name="Jezkova T."/>
        </authorList>
    </citation>
    <scope>NUCLEOTIDE SEQUENCE [LARGE SCALE GENOMIC DNA]</scope>
    <source>
        <strain evidence="3">NK-2021</strain>
    </source>
</reference>
<dbReference type="Pfam" id="PF10263">
    <property type="entry name" value="SprT-like"/>
    <property type="match status" value="1"/>
</dbReference>
<comment type="caution">
    <text evidence="3">The sequence shown here is derived from an EMBL/GenBank/DDBJ whole genome shotgun (WGS) entry which is preliminary data.</text>
</comment>
<dbReference type="CDD" id="cd00084">
    <property type="entry name" value="HMG-box_SF"/>
    <property type="match status" value="1"/>
</dbReference>
<dbReference type="SUPFAM" id="SSF47095">
    <property type="entry name" value="HMG-box"/>
    <property type="match status" value="1"/>
</dbReference>
<organism evidence="3 4">
    <name type="scientific">Phrynosoma platyrhinos</name>
    <name type="common">Desert horned lizard</name>
    <dbReference type="NCBI Taxonomy" id="52577"/>
    <lineage>
        <taxon>Eukaryota</taxon>
        <taxon>Metazoa</taxon>
        <taxon>Chordata</taxon>
        <taxon>Craniata</taxon>
        <taxon>Vertebrata</taxon>
        <taxon>Euteleostomi</taxon>
        <taxon>Lepidosauria</taxon>
        <taxon>Squamata</taxon>
        <taxon>Bifurcata</taxon>
        <taxon>Unidentata</taxon>
        <taxon>Episquamata</taxon>
        <taxon>Toxicofera</taxon>
        <taxon>Iguania</taxon>
        <taxon>Phrynosomatidae</taxon>
        <taxon>Phrynosomatinae</taxon>
        <taxon>Phrynosoma</taxon>
    </lineage>
</organism>
<dbReference type="Pfam" id="PF17283">
    <property type="entry name" value="Zn_ribbon_SprT"/>
    <property type="match status" value="1"/>
</dbReference>
<evidence type="ECO:0000256" key="1">
    <source>
        <dbReference type="SAM" id="MobiDB-lite"/>
    </source>
</evidence>
<evidence type="ECO:0000313" key="4">
    <source>
        <dbReference type="Proteomes" id="UP000826234"/>
    </source>
</evidence>
<name>A0ABQ7SIT0_PHRPL</name>
<evidence type="ECO:0000259" key="2">
    <source>
        <dbReference type="SMART" id="SM00731"/>
    </source>
</evidence>
<accession>A0ABQ7SIT0</accession>
<proteinExistence type="predicted"/>
<dbReference type="InterPro" id="IPR006640">
    <property type="entry name" value="SprT-like_domain"/>
</dbReference>
<gene>
    <name evidence="3" type="ORF">JD844_029159</name>
</gene>
<dbReference type="InterPro" id="IPR035240">
    <property type="entry name" value="SprT_Zn_ribbon"/>
</dbReference>
<dbReference type="PANTHER" id="PTHR23099:SF0">
    <property type="entry name" value="GERM CELL NUCLEAR ACIDIC PROTEIN"/>
    <property type="match status" value="1"/>
</dbReference>
<keyword evidence="4" id="KW-1185">Reference proteome</keyword>
<dbReference type="PANTHER" id="PTHR23099">
    <property type="entry name" value="TRANSCRIPTIONAL REGULATOR"/>
    <property type="match status" value="1"/>
</dbReference>
<feature type="region of interest" description="Disordered" evidence="1">
    <location>
        <begin position="59"/>
        <end position="157"/>
    </location>
</feature>
<feature type="domain" description="SprT-like" evidence="2">
    <location>
        <begin position="267"/>
        <end position="425"/>
    </location>
</feature>